<dbReference type="SUPFAM" id="SSF47336">
    <property type="entry name" value="ACP-like"/>
    <property type="match status" value="1"/>
</dbReference>
<dbReference type="InterPro" id="IPR009081">
    <property type="entry name" value="PP-bd_ACP"/>
</dbReference>
<organism evidence="2 3">
    <name type="scientific">Sorangium cellulosum</name>
    <name type="common">Polyangium cellulosum</name>
    <dbReference type="NCBI Taxonomy" id="56"/>
    <lineage>
        <taxon>Bacteria</taxon>
        <taxon>Pseudomonadati</taxon>
        <taxon>Myxococcota</taxon>
        <taxon>Polyangia</taxon>
        <taxon>Polyangiales</taxon>
        <taxon>Polyangiaceae</taxon>
        <taxon>Sorangium</taxon>
    </lineage>
</organism>
<dbReference type="PROSITE" id="PS50075">
    <property type="entry name" value="CARRIER"/>
    <property type="match status" value="1"/>
</dbReference>
<evidence type="ECO:0000313" key="2">
    <source>
        <dbReference type="EMBL" id="KYF79538.1"/>
    </source>
</evidence>
<comment type="caution">
    <text evidence="2">The sequence shown here is derived from an EMBL/GenBank/DDBJ whole genome shotgun (WGS) entry which is preliminary data.</text>
</comment>
<dbReference type="EMBL" id="JEMB01002637">
    <property type="protein sequence ID" value="KYF79538.1"/>
    <property type="molecule type" value="Genomic_DNA"/>
</dbReference>
<dbReference type="Pfam" id="PF00550">
    <property type="entry name" value="PP-binding"/>
    <property type="match status" value="1"/>
</dbReference>
<evidence type="ECO:0000313" key="3">
    <source>
        <dbReference type="Proteomes" id="UP000075635"/>
    </source>
</evidence>
<dbReference type="Gene3D" id="1.10.1200.10">
    <property type="entry name" value="ACP-like"/>
    <property type="match status" value="1"/>
</dbReference>
<gene>
    <name evidence="2" type="ORF">BE17_07090</name>
</gene>
<dbReference type="InterPro" id="IPR036736">
    <property type="entry name" value="ACP-like_sf"/>
</dbReference>
<proteinExistence type="predicted"/>
<reference evidence="2 3" key="1">
    <citation type="submission" date="2014-02" db="EMBL/GenBank/DDBJ databases">
        <title>The small core and large imbalanced accessory genome model reveals a collaborative survival strategy of Sorangium cellulosum strains in nature.</title>
        <authorList>
            <person name="Han K."/>
            <person name="Peng R."/>
            <person name="Blom J."/>
            <person name="Li Y.-Z."/>
        </authorList>
    </citation>
    <scope>NUCLEOTIDE SEQUENCE [LARGE SCALE GENOMIC DNA]</scope>
    <source>
        <strain evidence="2 3">So0011-07</strain>
    </source>
</reference>
<accession>A0A150RII5</accession>
<name>A0A150RII5_SORCE</name>
<feature type="domain" description="Carrier" evidence="1">
    <location>
        <begin position="9"/>
        <end position="85"/>
    </location>
</feature>
<dbReference type="AlphaFoldDB" id="A0A150RII5"/>
<evidence type="ECO:0000259" key="1">
    <source>
        <dbReference type="PROSITE" id="PS50075"/>
    </source>
</evidence>
<dbReference type="Proteomes" id="UP000075635">
    <property type="component" value="Unassembled WGS sequence"/>
</dbReference>
<protein>
    <recommendedName>
        <fullName evidence="1">Carrier domain-containing protein</fullName>
    </recommendedName>
</protein>
<sequence>MHIPERAARRAEAKVRAIVARLARSEHPEALPGHADLFKTIGISLPAALDLLVSLEEEFGISIPDGAFIEARTVTALVALVTEIARRTPRALEAAPRAVIAG</sequence>